<evidence type="ECO:0000256" key="3">
    <source>
        <dbReference type="PROSITE-ProRule" id="PRU01091"/>
    </source>
</evidence>
<dbReference type="SUPFAM" id="SSF52540">
    <property type="entry name" value="P-loop containing nucleoside triphosphate hydrolases"/>
    <property type="match status" value="1"/>
</dbReference>
<dbReference type="Proteomes" id="UP000565724">
    <property type="component" value="Unassembled WGS sequence"/>
</dbReference>
<evidence type="ECO:0000313" key="5">
    <source>
        <dbReference type="EMBL" id="NUU19781.1"/>
    </source>
</evidence>
<evidence type="ECO:0000256" key="2">
    <source>
        <dbReference type="ARBA" id="ARBA00023125"/>
    </source>
</evidence>
<dbReference type="SUPFAM" id="SSF48452">
    <property type="entry name" value="TPR-like"/>
    <property type="match status" value="2"/>
</dbReference>
<feature type="domain" description="OmpR/PhoB-type" evidence="4">
    <location>
        <begin position="1"/>
        <end position="100"/>
    </location>
</feature>
<dbReference type="GO" id="GO:0003677">
    <property type="term" value="F:DNA binding"/>
    <property type="evidence" value="ECO:0007669"/>
    <property type="project" value="UniProtKB-UniRule"/>
</dbReference>
<dbReference type="InterPro" id="IPR005158">
    <property type="entry name" value="BTAD"/>
</dbReference>
<comment type="similarity">
    <text evidence="1">Belongs to the AfsR/DnrI/RedD regulatory family.</text>
</comment>
<dbReference type="SUPFAM" id="SSF46894">
    <property type="entry name" value="C-terminal effector domain of the bipartite response regulators"/>
    <property type="match status" value="1"/>
</dbReference>
<name>A0A7Y6A4T6_9CELL</name>
<dbReference type="EMBL" id="JABMCI010000071">
    <property type="protein sequence ID" value="NUU19781.1"/>
    <property type="molecule type" value="Genomic_DNA"/>
</dbReference>
<gene>
    <name evidence="5" type="ORF">HP550_21265</name>
</gene>
<dbReference type="InterPro" id="IPR016032">
    <property type="entry name" value="Sig_transdc_resp-reg_C-effctor"/>
</dbReference>
<evidence type="ECO:0000256" key="1">
    <source>
        <dbReference type="ARBA" id="ARBA00005820"/>
    </source>
</evidence>
<evidence type="ECO:0000313" key="6">
    <source>
        <dbReference type="Proteomes" id="UP000565724"/>
    </source>
</evidence>
<evidence type="ECO:0000259" key="4">
    <source>
        <dbReference type="PROSITE" id="PS51755"/>
    </source>
</evidence>
<keyword evidence="2 3" id="KW-0238">DNA-binding</keyword>
<dbReference type="GO" id="GO:0000160">
    <property type="term" value="P:phosphorelay signal transduction system"/>
    <property type="evidence" value="ECO:0007669"/>
    <property type="project" value="InterPro"/>
</dbReference>
<proteinExistence type="inferred from homology"/>
<dbReference type="InterPro" id="IPR011990">
    <property type="entry name" value="TPR-like_helical_dom_sf"/>
</dbReference>
<dbReference type="InterPro" id="IPR001867">
    <property type="entry name" value="OmpR/PhoB-type_DNA-bd"/>
</dbReference>
<dbReference type="CDD" id="cd15831">
    <property type="entry name" value="BTAD"/>
    <property type="match status" value="1"/>
</dbReference>
<dbReference type="GO" id="GO:0006355">
    <property type="term" value="P:regulation of DNA-templated transcription"/>
    <property type="evidence" value="ECO:0007669"/>
    <property type="project" value="InterPro"/>
</dbReference>
<dbReference type="SMART" id="SM00862">
    <property type="entry name" value="Trans_reg_C"/>
    <property type="match status" value="1"/>
</dbReference>
<reference evidence="5 6" key="1">
    <citation type="submission" date="2020-05" db="EMBL/GenBank/DDBJ databases">
        <title>Genome Sequencing of Type Strains.</title>
        <authorList>
            <person name="Lemaire J.F."/>
            <person name="Inderbitzin P."/>
            <person name="Gregorio O.A."/>
            <person name="Collins S.B."/>
            <person name="Wespe N."/>
            <person name="Knight-Connoni V."/>
        </authorList>
    </citation>
    <scope>NUCLEOTIDE SEQUENCE [LARGE SCALE GENOMIC DNA]</scope>
    <source>
        <strain evidence="5 6">ATCC 25174</strain>
    </source>
</reference>
<dbReference type="Pfam" id="PF00486">
    <property type="entry name" value="Trans_reg_C"/>
    <property type="match status" value="1"/>
</dbReference>
<keyword evidence="6" id="KW-1185">Reference proteome</keyword>
<dbReference type="PANTHER" id="PTHR47691">
    <property type="entry name" value="REGULATOR-RELATED"/>
    <property type="match status" value="1"/>
</dbReference>
<dbReference type="Pfam" id="PF03704">
    <property type="entry name" value="BTAD"/>
    <property type="match status" value="1"/>
</dbReference>
<dbReference type="SMART" id="SM01043">
    <property type="entry name" value="BTAD"/>
    <property type="match status" value="1"/>
</dbReference>
<dbReference type="RefSeq" id="WP_175349674.1">
    <property type="nucleotide sequence ID" value="NZ_JABMCI010000071.1"/>
</dbReference>
<accession>A0A7Y6A4T6</accession>
<sequence>MEVGVLGPLELREDGRTVEVLGTQQRALLAVLVARRGRVVPAEVLVEALWGEEPPRTATHTLHTHASRLRRSQGVPLRAVDGGYLLELEAERVDGARFEALVAGAAAGPATEAVRLLEEALALWRGPAFGRAADLVAVRGEALRLDESRSAAREQLAAALHATGRAADAVAVLEALVADEPYRETAWAQLARALTAAGRPADGVAAVARASASLDELGLRPSADLRAAQQEALRGGPARTTARPSLPVPASTLVGRDEDVAAVDALVGTEPLITLLGPGGVGKTRLALEVARRRAQRHRSGVRLVELATLTDGAAVPAATVAALELSGEGGTTSTMLRRAGTLDLLVVLDNCEHVIEAVAAVVEDLLAAGGPLRVLATSRERLEVAGERVHAVAPLAVDGTDPAARRLFVERARAAGAWTTDPEPADVDRVVRELDGLPLAIEMAAARAATVGLADLGDQLEVDLARLEHPGRGSAARHRTLASVIAWSSALLDDAERTVLADWPVFAGPVRPADAAAVLEAAAEVPDRLVRRSLLALDVRDGRTRYRMLHTVRSAVLDSAPVRPALRRRHAEWFLDVARQADAALRTSAEPEACALLAAQVADLRAAHAWARNTDPALAARLSGALHVHATGTMNDEILGWAARLGPVLADDDPQGAAAQVSVAARLVVGGELRAGEHRARRALEVASDDRVRMTALEVLGDVALYDGRLDDSAALGLRVVELARSLGDPHYVMTGLSYPILCASYGGRYDEARELLARTREEMDRFPDLGPTVLGNLAYTAGEIEIEHRPAVALAHLERATTLAEQSGCTFLGGVARVSASSVRARHGDPAAAMAAFDEVVRWWLVRANRTHLVTTLRNLVDLLERVGADTAAAELWGAVVLGGGSVSFGAERARLDGARERLQSRLGADRFAELADVGATLDPETAARHALSAMASGPAGA</sequence>
<dbReference type="InterPro" id="IPR027417">
    <property type="entry name" value="P-loop_NTPase"/>
</dbReference>
<dbReference type="Gene3D" id="3.40.50.300">
    <property type="entry name" value="P-loop containing nucleotide triphosphate hydrolases"/>
    <property type="match status" value="1"/>
</dbReference>
<feature type="DNA-binding region" description="OmpR/PhoB-type" evidence="3">
    <location>
        <begin position="1"/>
        <end position="100"/>
    </location>
</feature>
<organism evidence="5 6">
    <name type="scientific">Cellulomonas humilata</name>
    <dbReference type="NCBI Taxonomy" id="144055"/>
    <lineage>
        <taxon>Bacteria</taxon>
        <taxon>Bacillati</taxon>
        <taxon>Actinomycetota</taxon>
        <taxon>Actinomycetes</taxon>
        <taxon>Micrococcales</taxon>
        <taxon>Cellulomonadaceae</taxon>
        <taxon>Cellulomonas</taxon>
    </lineage>
</organism>
<dbReference type="Gene3D" id="1.25.40.10">
    <property type="entry name" value="Tetratricopeptide repeat domain"/>
    <property type="match status" value="2"/>
</dbReference>
<protein>
    <submittedName>
        <fullName evidence="5">AfsR/SARP family transcriptional regulator</fullName>
    </submittedName>
</protein>
<dbReference type="AlphaFoldDB" id="A0A7Y6A4T6"/>
<dbReference type="PROSITE" id="PS51755">
    <property type="entry name" value="OMPR_PHOB"/>
    <property type="match status" value="1"/>
</dbReference>
<dbReference type="PANTHER" id="PTHR47691:SF3">
    <property type="entry name" value="HTH-TYPE TRANSCRIPTIONAL REGULATOR RV0890C-RELATED"/>
    <property type="match status" value="1"/>
</dbReference>
<dbReference type="Gene3D" id="1.10.10.10">
    <property type="entry name" value="Winged helix-like DNA-binding domain superfamily/Winged helix DNA-binding domain"/>
    <property type="match status" value="1"/>
</dbReference>
<dbReference type="InterPro" id="IPR036388">
    <property type="entry name" value="WH-like_DNA-bd_sf"/>
</dbReference>
<comment type="caution">
    <text evidence="5">The sequence shown here is derived from an EMBL/GenBank/DDBJ whole genome shotgun (WGS) entry which is preliminary data.</text>
</comment>